<dbReference type="PROSITE" id="PS51194">
    <property type="entry name" value="HELICASE_CTER"/>
    <property type="match status" value="1"/>
</dbReference>
<sequence length="350" mass="39246">MEDADVCIGGVQVSQTKARYLLQMPHVLKSSIEFHLSTSVALVCSIVKCRMNSGKCLHSKRIGDDSGFVEHVNARRQFEALVFFKIVISTLSKRSFDIVFSSRKLPDTCQLLMFSATYDEDVVEFARSIISDPVEFRVRRNQLTLTNIKQVYLFALSIEEKFARLSEIYGSFHVGQAIIFCATRKEASWLQCEMTKDGHKVALLSGELDVHQREEVINSFRKAEFRVLVTTNLCSRGLDVPQVNLVINWSLPLDRQGRVDCETYLHRIGRSGRFGKGGLAINFAGPEDEYLLQQIENHFGMGGVGEDLESKRTTDGVVSLLYKMSTVVPFASPSSLRLGLLVNFANLCTG</sequence>
<dbReference type="AlphaFoldDB" id="A0A0R3U7L3"/>
<dbReference type="Gene3D" id="3.40.50.300">
    <property type="entry name" value="P-loop containing nucleotide triphosphate hydrolases"/>
    <property type="match status" value="2"/>
</dbReference>
<gene>
    <name evidence="2" type="ORF">MCOS_LOCUS2822</name>
</gene>
<evidence type="ECO:0000313" key="3">
    <source>
        <dbReference type="Proteomes" id="UP000267029"/>
    </source>
</evidence>
<evidence type="ECO:0000259" key="1">
    <source>
        <dbReference type="PROSITE" id="PS51194"/>
    </source>
</evidence>
<keyword evidence="3" id="KW-1185">Reference proteome</keyword>
<dbReference type="SMART" id="SM00490">
    <property type="entry name" value="HELICc"/>
    <property type="match status" value="1"/>
</dbReference>
<reference evidence="2 3" key="1">
    <citation type="submission" date="2018-10" db="EMBL/GenBank/DDBJ databases">
        <authorList>
            <consortium name="Pathogen Informatics"/>
        </authorList>
    </citation>
    <scope>NUCLEOTIDE SEQUENCE [LARGE SCALE GENOMIC DNA]</scope>
</reference>
<dbReference type="SUPFAM" id="SSF52540">
    <property type="entry name" value="P-loop containing nucleoside triphosphate hydrolases"/>
    <property type="match status" value="1"/>
</dbReference>
<proteinExistence type="predicted"/>
<accession>A0A0R3U7L3</accession>
<dbReference type="OrthoDB" id="10265785at2759"/>
<dbReference type="InterPro" id="IPR027417">
    <property type="entry name" value="P-loop_NTPase"/>
</dbReference>
<name>A0A0R3U7L3_MESCO</name>
<dbReference type="Proteomes" id="UP000267029">
    <property type="component" value="Unassembled WGS sequence"/>
</dbReference>
<dbReference type="CDD" id="cd18787">
    <property type="entry name" value="SF2_C_DEAD"/>
    <property type="match status" value="1"/>
</dbReference>
<dbReference type="Pfam" id="PF00271">
    <property type="entry name" value="Helicase_C"/>
    <property type="match status" value="1"/>
</dbReference>
<dbReference type="PANTHER" id="PTHR47958">
    <property type="entry name" value="ATP-DEPENDENT RNA HELICASE DBP3"/>
    <property type="match status" value="1"/>
</dbReference>
<dbReference type="EMBL" id="UXSR01000519">
    <property type="protein sequence ID" value="VDD76819.1"/>
    <property type="molecule type" value="Genomic_DNA"/>
</dbReference>
<organism evidence="2 3">
    <name type="scientific">Mesocestoides corti</name>
    <name type="common">Flatworm</name>
    <dbReference type="NCBI Taxonomy" id="53468"/>
    <lineage>
        <taxon>Eukaryota</taxon>
        <taxon>Metazoa</taxon>
        <taxon>Spiralia</taxon>
        <taxon>Lophotrochozoa</taxon>
        <taxon>Platyhelminthes</taxon>
        <taxon>Cestoda</taxon>
        <taxon>Eucestoda</taxon>
        <taxon>Cyclophyllidea</taxon>
        <taxon>Mesocestoididae</taxon>
        <taxon>Mesocestoides</taxon>
    </lineage>
</organism>
<feature type="domain" description="Helicase C-terminal" evidence="1">
    <location>
        <begin position="164"/>
        <end position="325"/>
    </location>
</feature>
<dbReference type="STRING" id="53468.A0A0R3U7L3"/>
<dbReference type="InterPro" id="IPR001650">
    <property type="entry name" value="Helicase_C-like"/>
</dbReference>
<evidence type="ECO:0000313" key="2">
    <source>
        <dbReference type="EMBL" id="VDD76819.1"/>
    </source>
</evidence>
<protein>
    <recommendedName>
        <fullName evidence="1">Helicase C-terminal domain-containing protein</fullName>
    </recommendedName>
</protein>